<dbReference type="Pfam" id="PF00083">
    <property type="entry name" value="Sugar_tr"/>
    <property type="match status" value="1"/>
</dbReference>
<reference evidence="9" key="1">
    <citation type="journal article" date="2023" name="Mol. Plant Microbe Interact.">
        <title>Elucidating the Obligate Nature and Biological Capacity of an Invasive Fungal Corn Pathogen.</title>
        <authorList>
            <person name="MacCready J.S."/>
            <person name="Roggenkamp E.M."/>
            <person name="Gdanetz K."/>
            <person name="Chilvers M.I."/>
        </authorList>
    </citation>
    <scope>NUCLEOTIDE SEQUENCE</scope>
    <source>
        <strain evidence="9">PM02</strain>
    </source>
</reference>
<evidence type="ECO:0000313" key="9">
    <source>
        <dbReference type="EMBL" id="KAK2068965.1"/>
    </source>
</evidence>
<accession>A0AAD9I1P6</accession>
<dbReference type="Gene3D" id="1.20.1250.20">
    <property type="entry name" value="MFS general substrate transporter like domains"/>
    <property type="match status" value="1"/>
</dbReference>
<evidence type="ECO:0000256" key="3">
    <source>
        <dbReference type="ARBA" id="ARBA00022448"/>
    </source>
</evidence>
<keyword evidence="10" id="KW-1185">Reference proteome</keyword>
<dbReference type="GO" id="GO:0015149">
    <property type="term" value="F:hexose transmembrane transporter activity"/>
    <property type="evidence" value="ECO:0007669"/>
    <property type="project" value="TreeGrafter"/>
</dbReference>
<evidence type="ECO:0000256" key="6">
    <source>
        <dbReference type="ARBA" id="ARBA00023136"/>
    </source>
</evidence>
<dbReference type="SUPFAM" id="SSF103473">
    <property type="entry name" value="MFS general substrate transporter"/>
    <property type="match status" value="1"/>
</dbReference>
<keyword evidence="3" id="KW-0813">Transport</keyword>
<evidence type="ECO:0000256" key="4">
    <source>
        <dbReference type="ARBA" id="ARBA00022692"/>
    </source>
</evidence>
<keyword evidence="5 7" id="KW-1133">Transmembrane helix</keyword>
<comment type="caution">
    <text evidence="9">The sequence shown here is derived from an EMBL/GenBank/DDBJ whole genome shotgun (WGS) entry which is preliminary data.</text>
</comment>
<protein>
    <recommendedName>
        <fullName evidence="8">Major facilitator superfamily (MFS) profile domain-containing protein</fullName>
    </recommendedName>
</protein>
<dbReference type="Pfam" id="PF05368">
    <property type="entry name" value="NmrA"/>
    <property type="match status" value="1"/>
</dbReference>
<evidence type="ECO:0000259" key="8">
    <source>
        <dbReference type="PROSITE" id="PS50850"/>
    </source>
</evidence>
<dbReference type="SUPFAM" id="SSF51735">
    <property type="entry name" value="NAD(P)-binding Rossmann-fold domains"/>
    <property type="match status" value="1"/>
</dbReference>
<feature type="transmembrane region" description="Helical" evidence="7">
    <location>
        <begin position="393"/>
        <end position="416"/>
    </location>
</feature>
<feature type="transmembrane region" description="Helical" evidence="7">
    <location>
        <begin position="645"/>
        <end position="668"/>
    </location>
</feature>
<evidence type="ECO:0000256" key="5">
    <source>
        <dbReference type="ARBA" id="ARBA00022989"/>
    </source>
</evidence>
<dbReference type="PROSITE" id="PS00217">
    <property type="entry name" value="SUGAR_TRANSPORT_2"/>
    <property type="match status" value="1"/>
</dbReference>
<dbReference type="AlphaFoldDB" id="A0AAD9I1P6"/>
<dbReference type="EMBL" id="JAQQPM010000002">
    <property type="protein sequence ID" value="KAK2068965.1"/>
    <property type="molecule type" value="Genomic_DNA"/>
</dbReference>
<name>A0AAD9I1P6_9PEZI</name>
<feature type="transmembrane region" description="Helical" evidence="7">
    <location>
        <begin position="615"/>
        <end position="639"/>
    </location>
</feature>
<feature type="transmembrane region" description="Helical" evidence="7">
    <location>
        <begin position="454"/>
        <end position="471"/>
    </location>
</feature>
<proteinExistence type="inferred from homology"/>
<comment type="similarity">
    <text evidence="2">Belongs to the major facilitator superfamily. Sugar transporter (TC 2.A.1.1) family.</text>
</comment>
<feature type="transmembrane region" description="Helical" evidence="7">
    <location>
        <begin position="428"/>
        <end position="448"/>
    </location>
</feature>
<feature type="transmembrane region" description="Helical" evidence="7">
    <location>
        <begin position="709"/>
        <end position="730"/>
    </location>
</feature>
<evidence type="ECO:0000256" key="1">
    <source>
        <dbReference type="ARBA" id="ARBA00004141"/>
    </source>
</evidence>
<dbReference type="PANTHER" id="PTHR23503:SF8">
    <property type="entry name" value="FACILITATED GLUCOSE TRANSPORTER PROTEIN 1"/>
    <property type="match status" value="1"/>
</dbReference>
<dbReference type="InterPro" id="IPR005829">
    <property type="entry name" value="Sugar_transporter_CS"/>
</dbReference>
<dbReference type="InterPro" id="IPR036291">
    <property type="entry name" value="NAD(P)-bd_dom_sf"/>
</dbReference>
<feature type="transmembrane region" description="Helical" evidence="7">
    <location>
        <begin position="511"/>
        <end position="533"/>
    </location>
</feature>
<dbReference type="InterPro" id="IPR003663">
    <property type="entry name" value="Sugar/inositol_transpt"/>
</dbReference>
<sequence length="817" mass="87323">MRTKMSTFQPSTILIFGGTGTIGRFITTCIIRAASLHKWTVLLFTSRTPRSSEMSVLLYYWMAQGLNEVIEGDVASAADVRAAYARGVDTVVSALGRGALHRQLELLRLADEEASGVRWFFPSEYGTDVEHNARSAAEQPHQMKLRVRQFVREEIKRVKVTYMVTGPYFDMVGFCTMWDVGKSVVAALTHPETSVGKTLRVQSFVATPNEVVAEYERQTGAKWKVTKTPLYKIKEWEAQAWKNANPRATSITLRRIWAEGGTLYSKNDNELVGLEEVMLDSLEMAVAQALAGGSKPFLPNLRDKMAVSDFKHGVSAFLLLLIGIASLGPLQFGFHLAELNAPQELMTCQEKKPETKSFLSKLIHPSAPSSNISTAASTPSSHALATCLPLTRASFATVSSIYTIGALLGALASGPFASRRGRVSTQRLIAFFFLVGSAIEAAAPTPLVLGGGRFLAGIGGGAATVVVPLYISEVAPPAARGVFGAATQVGINVGILITQTEGFFFNMDGQWRWILATGAALALVQAMGLALAVESPAWIAGASGDGGRARRMLQRIRGTGADVEEETRAWGGTGAGNSEAEALLANGHEAPEGPTHGKAHLGFVQVVRNPLYRPAIVAVVGVMFAQQFCGINSIIMYSVSLLADLLPISSSLMTIVISIVNLVATLAFSPLPDKLGRKKCLLLSIMGQGSSALALALSILYGIKLLSGLAVLFFVAAFAAGLGPVPFILASELVGVEAVGAAQSWALGANYVATYLVAQFFPLLNVALNEHFGGAGWVYFIFAACALLSAVFVTSRVPETMGKRDADEVWGRTRRID</sequence>
<gene>
    <name evidence="9" type="ORF">P8C59_003577</name>
</gene>
<dbReference type="InterPro" id="IPR036259">
    <property type="entry name" value="MFS_trans_sf"/>
</dbReference>
<comment type="subcellular location">
    <subcellularLocation>
        <location evidence="1">Membrane</location>
        <topology evidence="1">Multi-pass membrane protein</topology>
    </subcellularLocation>
</comment>
<evidence type="ECO:0000313" key="10">
    <source>
        <dbReference type="Proteomes" id="UP001217918"/>
    </source>
</evidence>
<dbReference type="Proteomes" id="UP001217918">
    <property type="component" value="Unassembled WGS sequence"/>
</dbReference>
<feature type="transmembrane region" description="Helical" evidence="7">
    <location>
        <begin position="680"/>
        <end position="703"/>
    </location>
</feature>
<dbReference type="PROSITE" id="PS50850">
    <property type="entry name" value="MFS"/>
    <property type="match status" value="1"/>
</dbReference>
<organism evidence="9 10">
    <name type="scientific">Phyllachora maydis</name>
    <dbReference type="NCBI Taxonomy" id="1825666"/>
    <lineage>
        <taxon>Eukaryota</taxon>
        <taxon>Fungi</taxon>
        <taxon>Dikarya</taxon>
        <taxon>Ascomycota</taxon>
        <taxon>Pezizomycotina</taxon>
        <taxon>Sordariomycetes</taxon>
        <taxon>Sordariomycetidae</taxon>
        <taxon>Phyllachorales</taxon>
        <taxon>Phyllachoraceae</taxon>
        <taxon>Phyllachora</taxon>
    </lineage>
</organism>
<feature type="transmembrane region" description="Helical" evidence="7">
    <location>
        <begin position="314"/>
        <end position="337"/>
    </location>
</feature>
<dbReference type="Gene3D" id="3.40.50.720">
    <property type="entry name" value="NAD(P)-binding Rossmann-like Domain"/>
    <property type="match status" value="1"/>
</dbReference>
<feature type="transmembrane region" description="Helical" evidence="7">
    <location>
        <begin position="776"/>
        <end position="794"/>
    </location>
</feature>
<dbReference type="InterPro" id="IPR045263">
    <property type="entry name" value="GLUT"/>
</dbReference>
<feature type="transmembrane region" description="Helical" evidence="7">
    <location>
        <begin position="478"/>
        <end position="499"/>
    </location>
</feature>
<keyword evidence="4 7" id="KW-0812">Transmembrane</keyword>
<dbReference type="PRINTS" id="PR00171">
    <property type="entry name" value="SUGRTRNSPORT"/>
</dbReference>
<feature type="transmembrane region" description="Helical" evidence="7">
    <location>
        <begin position="742"/>
        <end position="764"/>
    </location>
</feature>
<dbReference type="GO" id="GO:0016020">
    <property type="term" value="C:membrane"/>
    <property type="evidence" value="ECO:0007669"/>
    <property type="project" value="UniProtKB-SubCell"/>
</dbReference>
<evidence type="ECO:0000256" key="2">
    <source>
        <dbReference type="ARBA" id="ARBA00010992"/>
    </source>
</evidence>
<keyword evidence="6 7" id="KW-0472">Membrane</keyword>
<feature type="domain" description="Major facilitator superfamily (MFS) profile" evidence="8">
    <location>
        <begin position="321"/>
        <end position="801"/>
    </location>
</feature>
<dbReference type="PANTHER" id="PTHR23503">
    <property type="entry name" value="SOLUTE CARRIER FAMILY 2"/>
    <property type="match status" value="1"/>
</dbReference>
<evidence type="ECO:0000256" key="7">
    <source>
        <dbReference type="SAM" id="Phobius"/>
    </source>
</evidence>
<dbReference type="InterPro" id="IPR008030">
    <property type="entry name" value="NmrA-like"/>
</dbReference>
<dbReference type="InterPro" id="IPR005828">
    <property type="entry name" value="MFS_sugar_transport-like"/>
</dbReference>
<dbReference type="InterPro" id="IPR020846">
    <property type="entry name" value="MFS_dom"/>
</dbReference>